<protein>
    <submittedName>
        <fullName evidence="1">Uncharacterized protein</fullName>
    </submittedName>
</protein>
<evidence type="ECO:0000313" key="2">
    <source>
        <dbReference type="Proteomes" id="UP000245464"/>
    </source>
</evidence>
<dbReference type="RefSeq" id="XP_065960645.1">
    <property type="nucleotide sequence ID" value="XM_066108653.1"/>
</dbReference>
<accession>A0A834RQK1</accession>
<evidence type="ECO:0000313" key="1">
    <source>
        <dbReference type="EMBL" id="KAF7567824.1"/>
    </source>
</evidence>
<dbReference type="GeneID" id="90957284"/>
<sequence>MLSLVIVATLAAKVVQKLYFVVRHRRLSRDLDVA</sequence>
<dbReference type="AlphaFoldDB" id="A0A834RQK1"/>
<proteinExistence type="predicted"/>
<comment type="caution">
    <text evidence="1">The sequence shown here is derived from an EMBL/GenBank/DDBJ whole genome shotgun (WGS) entry which is preliminary data.</text>
</comment>
<gene>
    <name evidence="1" type="ORF">PtrM4_124370</name>
</gene>
<reference evidence="1 2" key="1">
    <citation type="journal article" date="2018" name="BMC Genomics">
        <title>Comparative genomics of the wheat fungal pathogen Pyrenophora tritici-repentis reveals chromosomal variations and genome plasticity.</title>
        <authorList>
            <person name="Moolhuijzen P."/>
            <person name="See P.T."/>
            <person name="Hane J.K."/>
            <person name="Shi G."/>
            <person name="Liu Z."/>
            <person name="Oliver R.P."/>
            <person name="Moffat C.S."/>
        </authorList>
    </citation>
    <scope>NUCLEOTIDE SEQUENCE [LARGE SCALE GENOMIC DNA]</scope>
    <source>
        <strain evidence="1">M4</strain>
    </source>
</reference>
<dbReference type="EMBL" id="NQIK02000007">
    <property type="protein sequence ID" value="KAF7567824.1"/>
    <property type="molecule type" value="Genomic_DNA"/>
</dbReference>
<dbReference type="KEGG" id="ptrr:90957284"/>
<name>A0A834RQK1_9PLEO</name>
<dbReference type="Proteomes" id="UP000245464">
    <property type="component" value="Chromosome 7"/>
</dbReference>
<organism evidence="1 2">
    <name type="scientific">Pyrenophora tritici-repentis</name>
    <dbReference type="NCBI Taxonomy" id="45151"/>
    <lineage>
        <taxon>Eukaryota</taxon>
        <taxon>Fungi</taxon>
        <taxon>Dikarya</taxon>
        <taxon>Ascomycota</taxon>
        <taxon>Pezizomycotina</taxon>
        <taxon>Dothideomycetes</taxon>
        <taxon>Pleosporomycetidae</taxon>
        <taxon>Pleosporales</taxon>
        <taxon>Pleosporineae</taxon>
        <taxon>Pleosporaceae</taxon>
        <taxon>Pyrenophora</taxon>
    </lineage>
</organism>